<name>A0A6A6VQK6_9PEZI</name>
<organism evidence="1 2">
    <name type="scientific">Pseudovirgaria hyperparasitica</name>
    <dbReference type="NCBI Taxonomy" id="470096"/>
    <lineage>
        <taxon>Eukaryota</taxon>
        <taxon>Fungi</taxon>
        <taxon>Dikarya</taxon>
        <taxon>Ascomycota</taxon>
        <taxon>Pezizomycotina</taxon>
        <taxon>Dothideomycetes</taxon>
        <taxon>Dothideomycetes incertae sedis</taxon>
        <taxon>Acrospermales</taxon>
        <taxon>Acrospermaceae</taxon>
        <taxon>Pseudovirgaria</taxon>
    </lineage>
</organism>
<reference evidence="1" key="1">
    <citation type="journal article" date="2020" name="Stud. Mycol.">
        <title>101 Dothideomycetes genomes: a test case for predicting lifestyles and emergence of pathogens.</title>
        <authorList>
            <person name="Haridas S."/>
            <person name="Albert R."/>
            <person name="Binder M."/>
            <person name="Bloem J."/>
            <person name="Labutti K."/>
            <person name="Salamov A."/>
            <person name="Andreopoulos B."/>
            <person name="Baker S."/>
            <person name="Barry K."/>
            <person name="Bills G."/>
            <person name="Bluhm B."/>
            <person name="Cannon C."/>
            <person name="Castanera R."/>
            <person name="Culley D."/>
            <person name="Daum C."/>
            <person name="Ezra D."/>
            <person name="Gonzalez J."/>
            <person name="Henrissat B."/>
            <person name="Kuo A."/>
            <person name="Liang C."/>
            <person name="Lipzen A."/>
            <person name="Lutzoni F."/>
            <person name="Magnuson J."/>
            <person name="Mondo S."/>
            <person name="Nolan M."/>
            <person name="Ohm R."/>
            <person name="Pangilinan J."/>
            <person name="Park H.-J."/>
            <person name="Ramirez L."/>
            <person name="Alfaro M."/>
            <person name="Sun H."/>
            <person name="Tritt A."/>
            <person name="Yoshinaga Y."/>
            <person name="Zwiers L.-H."/>
            <person name="Turgeon B."/>
            <person name="Goodwin S."/>
            <person name="Spatafora J."/>
            <person name="Crous P."/>
            <person name="Grigoriev I."/>
        </authorList>
    </citation>
    <scope>NUCLEOTIDE SEQUENCE</scope>
    <source>
        <strain evidence="1">CBS 121739</strain>
    </source>
</reference>
<sequence length="66" mass="7111">LPPNHNLLVAKSRWGCKAGSRELGAGAGCLQVFQEDISCSWAQKLDAQTRLTKVSKSAGGKSLRER</sequence>
<evidence type="ECO:0000313" key="2">
    <source>
        <dbReference type="Proteomes" id="UP000799437"/>
    </source>
</evidence>
<accession>A0A6A6VQK6</accession>
<keyword evidence="2" id="KW-1185">Reference proteome</keyword>
<dbReference type="RefSeq" id="XP_033595379.1">
    <property type="nucleotide sequence ID" value="XM_033749717.1"/>
</dbReference>
<gene>
    <name evidence="1" type="ORF">EJ05DRAFT_542303</name>
</gene>
<feature type="non-terminal residue" evidence="1">
    <location>
        <position position="1"/>
    </location>
</feature>
<protein>
    <submittedName>
        <fullName evidence="1">Uncharacterized protein</fullName>
    </submittedName>
</protein>
<dbReference type="AlphaFoldDB" id="A0A6A6VQK6"/>
<proteinExistence type="predicted"/>
<dbReference type="GeneID" id="54490771"/>
<dbReference type="EMBL" id="ML996590">
    <property type="protein sequence ID" value="KAF2752928.1"/>
    <property type="molecule type" value="Genomic_DNA"/>
</dbReference>
<dbReference type="Proteomes" id="UP000799437">
    <property type="component" value="Unassembled WGS sequence"/>
</dbReference>
<evidence type="ECO:0000313" key="1">
    <source>
        <dbReference type="EMBL" id="KAF2752928.1"/>
    </source>
</evidence>